<evidence type="ECO:0000256" key="1">
    <source>
        <dbReference type="SAM" id="MobiDB-lite"/>
    </source>
</evidence>
<evidence type="ECO:0000313" key="2">
    <source>
        <dbReference type="EMBL" id="KAK7488826.1"/>
    </source>
</evidence>
<feature type="region of interest" description="Disordered" evidence="1">
    <location>
        <begin position="134"/>
        <end position="161"/>
    </location>
</feature>
<dbReference type="SUPFAM" id="SSF49854">
    <property type="entry name" value="Spermadhesin, CUB domain"/>
    <property type="match status" value="1"/>
</dbReference>
<sequence>MATVSDNVVHISEEMTCMKTSGIPLGCEVSFRSMCSGFGLQPQFSPNCAAAALWRTSTTEVMQCPVMILHGAVFTKQETSRLAGYLTNQAAMLAIITMACFASVISTQSRVTGDSEETSVTQNNVQSGTYTITVSPASNGEHSTSFVQKGTSTSACDNTSSDVVPKRTGSFVRLDLTTKAITDCITKKSEVRVTANAGVVSFDLRPELAEHRVPINVCPIVLTVDPGHFIFLRVMEEKPSCSWAGNFWEMRDTVSGRVLNYYTGCGPLSLYSLSNTMTVVLTVKEGYIDDAHFLAFNFTAQRREQGVVKFTSPVRGYVQSPHCCHKQLSRSADTWIRLIVPGELSVMTSFTYFLFHERDPLPLNSSKCRHNGLEFYKEGNTAQHRIWAACGMVPPSTAVHVTPVLYWHFIAAFDIKPHPGFNLSFSFHNHTSVPQQLPGGQWNCSVPYWDDFRHHFPCDLVAQCVDNEDEAACPYSSRQCGPGFLEGEGGCHFLILPDYSRSSSTWREAANWCLERGAQISSFSGYKSRGSNQISF</sequence>
<reference evidence="2 3" key="1">
    <citation type="journal article" date="2023" name="Sci. Data">
        <title>Genome assembly of the Korean intertidal mud-creeper Batillaria attramentaria.</title>
        <authorList>
            <person name="Patra A.K."/>
            <person name="Ho P.T."/>
            <person name="Jun S."/>
            <person name="Lee S.J."/>
            <person name="Kim Y."/>
            <person name="Won Y.J."/>
        </authorList>
    </citation>
    <scope>NUCLEOTIDE SEQUENCE [LARGE SCALE GENOMIC DNA]</scope>
    <source>
        <strain evidence="2">Wonlab-2016</strain>
    </source>
</reference>
<gene>
    <name evidence="2" type="ORF">BaRGS_00019961</name>
</gene>
<evidence type="ECO:0000313" key="3">
    <source>
        <dbReference type="Proteomes" id="UP001519460"/>
    </source>
</evidence>
<evidence type="ECO:0008006" key="4">
    <source>
        <dbReference type="Google" id="ProtNLM"/>
    </source>
</evidence>
<accession>A0ABD0KPI8</accession>
<keyword evidence="3" id="KW-1185">Reference proteome</keyword>
<comment type="caution">
    <text evidence="2">The sequence shown here is derived from an EMBL/GenBank/DDBJ whole genome shotgun (WGS) entry which is preliminary data.</text>
</comment>
<dbReference type="Proteomes" id="UP001519460">
    <property type="component" value="Unassembled WGS sequence"/>
</dbReference>
<proteinExistence type="predicted"/>
<dbReference type="InterPro" id="IPR035914">
    <property type="entry name" value="Sperma_CUB_dom_sf"/>
</dbReference>
<name>A0ABD0KPI8_9CAEN</name>
<dbReference type="EMBL" id="JACVVK020000146">
    <property type="protein sequence ID" value="KAK7488826.1"/>
    <property type="molecule type" value="Genomic_DNA"/>
</dbReference>
<dbReference type="AlphaFoldDB" id="A0ABD0KPI8"/>
<dbReference type="Gene3D" id="2.60.120.290">
    <property type="entry name" value="Spermadhesin, CUB domain"/>
    <property type="match status" value="1"/>
</dbReference>
<protein>
    <recommendedName>
        <fullName evidence="4">C-type lectin domain-containing protein</fullName>
    </recommendedName>
</protein>
<organism evidence="2 3">
    <name type="scientific">Batillaria attramentaria</name>
    <dbReference type="NCBI Taxonomy" id="370345"/>
    <lineage>
        <taxon>Eukaryota</taxon>
        <taxon>Metazoa</taxon>
        <taxon>Spiralia</taxon>
        <taxon>Lophotrochozoa</taxon>
        <taxon>Mollusca</taxon>
        <taxon>Gastropoda</taxon>
        <taxon>Caenogastropoda</taxon>
        <taxon>Sorbeoconcha</taxon>
        <taxon>Cerithioidea</taxon>
        <taxon>Batillariidae</taxon>
        <taxon>Batillaria</taxon>
    </lineage>
</organism>